<evidence type="ECO:0000313" key="8">
    <source>
        <dbReference type="EMBL" id="OIK24657.1"/>
    </source>
</evidence>
<gene>
    <name evidence="8" type="ORF">VT52_026145</name>
</gene>
<dbReference type="GO" id="GO:0005524">
    <property type="term" value="F:ATP binding"/>
    <property type="evidence" value="ECO:0007669"/>
    <property type="project" value="UniProtKB-KW"/>
</dbReference>
<dbReference type="PROSITE" id="PS50893">
    <property type="entry name" value="ABC_TRANSPORTER_2"/>
    <property type="match status" value="1"/>
</dbReference>
<dbReference type="InterPro" id="IPR000383">
    <property type="entry name" value="Xaa-Pro-like_dom"/>
</dbReference>
<feature type="domain" description="ABC transporter" evidence="7">
    <location>
        <begin position="578"/>
        <end position="808"/>
    </location>
</feature>
<proteinExistence type="inferred from homology"/>
<reference evidence="8" key="1">
    <citation type="submission" date="2016-10" db="EMBL/GenBank/DDBJ databases">
        <title>Genome sequence of Streptomyces malaysiense MUSC 136.</title>
        <authorList>
            <person name="Lee L.-H."/>
            <person name="Ser H.-L."/>
        </authorList>
    </citation>
    <scope>NUCLEOTIDE SEQUENCE [LARGE SCALE GENOMIC DNA]</scope>
    <source>
        <strain evidence="8">MUSC 136</strain>
    </source>
</reference>
<dbReference type="Gene3D" id="3.40.50.300">
    <property type="entry name" value="P-loop containing nucleotide triphosphate hydrolases"/>
    <property type="match status" value="1"/>
</dbReference>
<name>A0A1J4PV66_9ACTN</name>
<keyword evidence="2" id="KW-0813">Transport</keyword>
<accession>A0A1J4PV66</accession>
<sequence length="879" mass="91898">MDLRVARLRGLLKGPRRLVAAAAAVVLLAGAGTWTAAASGGPEPVHRADRMMAMPGGVRLDTSYFTAGPAGRRPAVLLAHGFGGSKDDMRGQAEDLARDGYAVLTWSARGFGRSTGKIGLNDPKTEVADVSRLIDWLAKQPQVRLDKPGDPRVGVAGGSYGGAVSLLAAGHDRRVDAIAPALTYWNLADSLFPNGVYKKLWAGVFFGEGGGCARFEPALCRMYERVATSGTPDAAARALLQERSPSAVGSRIKVPTLLVQGQTDSLFPLGQADAAEHAIRAAGALVDVDWIAGGHDGGDLETGRVQNRVRAWFDRYLKGDRGTDTGPAFRITRTGGVDSTDGTAQLRGASANAYPGLRADRHGIALSGPAQRIANPAGASPPAVSALPGLGGLGRLSALGLGTALDFPGQYAHFDSAPLTRTLRITGTPTARVHITSTGGDAVLFGKVYDVGPGGHQVLPSQLVTPFRVTGARSGKDVTVTLPAIDHEVQKGHRLRLVLATTDLGYASPAAPATYTVALRSTLSVPTAPAVRTAAAPLPSWVWWLPLAGAGAAAALLLTARRRTAAPAPDPALTEVPLVIERLSKRYAGSADRYAVRELSFRVERGQVLGLLGPNGAGKTTTLRMLMGLITPDDGGIRVFGHAIRPGAPVLSRVGAFVEGAGFLPHLSGRENLELYWRATGRPAEDAHLDEALEIAGLGDALARAVRTYSQGMRQRLAIAQAMLGLPDLLILDEPTNGLDPPQIREMREVMIRYAAAGRTVIVSSHLLSEVEQSCTHLVVMDRGRLVQAGPVRDIVGSGDTLLVGTAGRVADPVVEKVAALPGVASAVRTDDGLLIRLEAGGTAERLVAELVRLSVPVASVGPHRRLEDAFLTLIGGSA</sequence>
<evidence type="ECO:0000313" key="9">
    <source>
        <dbReference type="Proteomes" id="UP000034838"/>
    </source>
</evidence>
<dbReference type="SMART" id="SM00939">
    <property type="entry name" value="PepX_C"/>
    <property type="match status" value="1"/>
</dbReference>
<dbReference type="Proteomes" id="UP000034838">
    <property type="component" value="Unassembled WGS sequence"/>
</dbReference>
<feature type="chain" id="PRO_5038945124" evidence="6">
    <location>
        <begin position="37"/>
        <end position="879"/>
    </location>
</feature>
<feature type="signal peptide" evidence="6">
    <location>
        <begin position="1"/>
        <end position="36"/>
    </location>
</feature>
<dbReference type="InterPro" id="IPR003439">
    <property type="entry name" value="ABC_transporter-like_ATP-bd"/>
</dbReference>
<keyword evidence="3" id="KW-0547">Nucleotide-binding</keyword>
<dbReference type="EMBL" id="LBDA02000062">
    <property type="protein sequence ID" value="OIK24657.1"/>
    <property type="molecule type" value="Genomic_DNA"/>
</dbReference>
<organism evidence="8 9">
    <name type="scientific">Streptomyces malaysiense</name>
    <dbReference type="NCBI Taxonomy" id="1428626"/>
    <lineage>
        <taxon>Bacteria</taxon>
        <taxon>Bacillati</taxon>
        <taxon>Actinomycetota</taxon>
        <taxon>Actinomycetes</taxon>
        <taxon>Kitasatosporales</taxon>
        <taxon>Streptomycetaceae</taxon>
        <taxon>Streptomyces</taxon>
    </lineage>
</organism>
<dbReference type="GO" id="GO:0008239">
    <property type="term" value="F:dipeptidyl-peptidase activity"/>
    <property type="evidence" value="ECO:0007669"/>
    <property type="project" value="InterPro"/>
</dbReference>
<evidence type="ECO:0000256" key="6">
    <source>
        <dbReference type="SAM" id="SignalP"/>
    </source>
</evidence>
<dbReference type="AlphaFoldDB" id="A0A1J4PV66"/>
<dbReference type="SUPFAM" id="SSF53474">
    <property type="entry name" value="alpha/beta-Hydrolases"/>
    <property type="match status" value="1"/>
</dbReference>
<dbReference type="SUPFAM" id="SSF52540">
    <property type="entry name" value="P-loop containing nucleoside triphosphate hydrolases"/>
    <property type="match status" value="1"/>
</dbReference>
<protein>
    <submittedName>
        <fullName evidence="8">ABC transporter ATP-binding protein</fullName>
    </submittedName>
</protein>
<evidence type="ECO:0000256" key="1">
    <source>
        <dbReference type="ARBA" id="ARBA00005417"/>
    </source>
</evidence>
<dbReference type="Pfam" id="PF02129">
    <property type="entry name" value="Peptidase_S15"/>
    <property type="match status" value="1"/>
</dbReference>
<keyword evidence="9" id="KW-1185">Reference proteome</keyword>
<evidence type="ECO:0000256" key="3">
    <source>
        <dbReference type="ARBA" id="ARBA00022741"/>
    </source>
</evidence>
<keyword evidence="6" id="KW-0732">Signal</keyword>
<evidence type="ECO:0000256" key="2">
    <source>
        <dbReference type="ARBA" id="ARBA00022448"/>
    </source>
</evidence>
<dbReference type="InterPro" id="IPR003593">
    <property type="entry name" value="AAA+_ATPase"/>
</dbReference>
<dbReference type="Pfam" id="PF08530">
    <property type="entry name" value="PepX_C"/>
    <property type="match status" value="1"/>
</dbReference>
<evidence type="ECO:0000256" key="5">
    <source>
        <dbReference type="ARBA" id="ARBA00022840"/>
    </source>
</evidence>
<dbReference type="InterPro" id="IPR008979">
    <property type="entry name" value="Galactose-bd-like_sf"/>
</dbReference>
<keyword evidence="5 8" id="KW-0067">ATP-binding</keyword>
<keyword evidence="4" id="KW-0378">Hydrolase</keyword>
<dbReference type="InterPro" id="IPR013736">
    <property type="entry name" value="Xaa-Pro_dipept_C"/>
</dbReference>
<dbReference type="SMART" id="SM00382">
    <property type="entry name" value="AAA"/>
    <property type="match status" value="1"/>
</dbReference>
<comment type="similarity">
    <text evidence="1">Belongs to the ABC transporter superfamily.</text>
</comment>
<dbReference type="GO" id="GO:0016887">
    <property type="term" value="F:ATP hydrolysis activity"/>
    <property type="evidence" value="ECO:0007669"/>
    <property type="project" value="InterPro"/>
</dbReference>
<evidence type="ECO:0000256" key="4">
    <source>
        <dbReference type="ARBA" id="ARBA00022801"/>
    </source>
</evidence>
<dbReference type="InterPro" id="IPR029058">
    <property type="entry name" value="AB_hydrolase_fold"/>
</dbReference>
<dbReference type="Gene3D" id="3.40.50.1820">
    <property type="entry name" value="alpha/beta hydrolase"/>
    <property type="match status" value="1"/>
</dbReference>
<dbReference type="InterPro" id="IPR017871">
    <property type="entry name" value="ABC_transporter-like_CS"/>
</dbReference>
<dbReference type="PROSITE" id="PS00211">
    <property type="entry name" value="ABC_TRANSPORTER_1"/>
    <property type="match status" value="1"/>
</dbReference>
<dbReference type="Pfam" id="PF00005">
    <property type="entry name" value="ABC_tran"/>
    <property type="match status" value="1"/>
</dbReference>
<dbReference type="PANTHER" id="PTHR43335:SF4">
    <property type="entry name" value="ABC TRANSPORTER, ATP-BINDING PROTEIN"/>
    <property type="match status" value="1"/>
</dbReference>
<evidence type="ECO:0000259" key="7">
    <source>
        <dbReference type="PROSITE" id="PS50893"/>
    </source>
</evidence>
<dbReference type="InterPro" id="IPR027417">
    <property type="entry name" value="P-loop_NTPase"/>
</dbReference>
<dbReference type="RefSeq" id="WP_046419461.1">
    <property type="nucleotide sequence ID" value="NZ_LBDA02000062.1"/>
</dbReference>
<dbReference type="SUPFAM" id="SSF49785">
    <property type="entry name" value="Galactose-binding domain-like"/>
    <property type="match status" value="1"/>
</dbReference>
<dbReference type="PANTHER" id="PTHR43335">
    <property type="entry name" value="ABC TRANSPORTER, ATP-BINDING PROTEIN"/>
    <property type="match status" value="1"/>
</dbReference>
<dbReference type="Gene3D" id="2.60.120.260">
    <property type="entry name" value="Galactose-binding domain-like"/>
    <property type="match status" value="1"/>
</dbReference>
<comment type="caution">
    <text evidence="8">The sequence shown here is derived from an EMBL/GenBank/DDBJ whole genome shotgun (WGS) entry which is preliminary data.</text>
</comment>